<dbReference type="VEuPathDB" id="FungiDB:PTTG_09911"/>
<reference evidence="3 4" key="3">
    <citation type="journal article" date="2017" name="G3 (Bethesda)">
        <title>Comparative analysis highlights variable genome content of wheat rusts and divergence of the mating loci.</title>
        <authorList>
            <person name="Cuomo C.A."/>
            <person name="Bakkeren G."/>
            <person name="Khalil H.B."/>
            <person name="Panwar V."/>
            <person name="Joly D."/>
            <person name="Linning R."/>
            <person name="Sakthikumar S."/>
            <person name="Song X."/>
            <person name="Adiconis X."/>
            <person name="Fan L."/>
            <person name="Goldberg J.M."/>
            <person name="Levin J.Z."/>
            <person name="Young S."/>
            <person name="Zeng Q."/>
            <person name="Anikster Y."/>
            <person name="Bruce M."/>
            <person name="Wang M."/>
            <person name="Yin C."/>
            <person name="McCallum B."/>
            <person name="Szabo L.J."/>
            <person name="Hulbert S."/>
            <person name="Chen X."/>
            <person name="Fellers J.P."/>
        </authorList>
    </citation>
    <scope>NUCLEOTIDE SEQUENCE</scope>
    <source>
        <strain evidence="4">Isolate 1-1 / race 1 (BBBD)</strain>
        <strain evidence="3">isolate 1-1 / race 1 (BBBD)</strain>
    </source>
</reference>
<proteinExistence type="predicted"/>
<feature type="compositionally biased region" description="Pro residues" evidence="1">
    <location>
        <begin position="1"/>
        <end position="28"/>
    </location>
</feature>
<reference evidence="3" key="4">
    <citation type="submission" date="2025-05" db="UniProtKB">
        <authorList>
            <consortium name="EnsemblFungi"/>
        </authorList>
    </citation>
    <scope>IDENTIFICATION</scope>
    <source>
        <strain evidence="3">isolate 1-1 / race 1 (BBBD)</strain>
    </source>
</reference>
<feature type="compositionally biased region" description="Acidic residues" evidence="1">
    <location>
        <begin position="244"/>
        <end position="256"/>
    </location>
</feature>
<protein>
    <recommendedName>
        <fullName evidence="5">Zn(2)-C6 fungal-type domain-containing protein</fullName>
    </recommendedName>
</protein>
<keyword evidence="4" id="KW-1185">Reference proteome</keyword>
<dbReference type="AlphaFoldDB" id="A0A180G6A7"/>
<evidence type="ECO:0000313" key="4">
    <source>
        <dbReference type="Proteomes" id="UP000005240"/>
    </source>
</evidence>
<evidence type="ECO:0000313" key="3">
    <source>
        <dbReference type="EnsemblFungi" id="PTTG_09911-t43_1-p1"/>
    </source>
</evidence>
<accession>A0A180G6A7</accession>
<reference evidence="2" key="1">
    <citation type="submission" date="2009-11" db="EMBL/GenBank/DDBJ databases">
        <authorList>
            <consortium name="The Broad Institute Genome Sequencing Platform"/>
            <person name="Ward D."/>
            <person name="Feldgarden M."/>
            <person name="Earl A."/>
            <person name="Young S.K."/>
            <person name="Zeng Q."/>
            <person name="Koehrsen M."/>
            <person name="Alvarado L."/>
            <person name="Berlin A."/>
            <person name="Bochicchio J."/>
            <person name="Borenstein D."/>
            <person name="Chapman S.B."/>
            <person name="Chen Z."/>
            <person name="Engels R."/>
            <person name="Freedman E."/>
            <person name="Gellesch M."/>
            <person name="Goldberg J."/>
            <person name="Griggs A."/>
            <person name="Gujja S."/>
            <person name="Heilman E."/>
            <person name="Heiman D."/>
            <person name="Hepburn T."/>
            <person name="Howarth C."/>
            <person name="Jen D."/>
            <person name="Larson L."/>
            <person name="Lewis B."/>
            <person name="Mehta T."/>
            <person name="Park D."/>
            <person name="Pearson M."/>
            <person name="Roberts A."/>
            <person name="Saif S."/>
            <person name="Shea T."/>
            <person name="Shenoy N."/>
            <person name="Sisk P."/>
            <person name="Stolte C."/>
            <person name="Sykes S."/>
            <person name="Thomson T."/>
            <person name="Walk T."/>
            <person name="White J."/>
            <person name="Yandava C."/>
            <person name="Izard J."/>
            <person name="Baranova O.V."/>
            <person name="Blanton J.M."/>
            <person name="Tanner A.C."/>
            <person name="Dewhirst F.E."/>
            <person name="Haas B."/>
            <person name="Nusbaum C."/>
            <person name="Birren B."/>
        </authorList>
    </citation>
    <scope>NUCLEOTIDE SEQUENCE [LARGE SCALE GENOMIC DNA]</scope>
    <source>
        <strain evidence="2">1-1 BBBD Race 1</strain>
    </source>
</reference>
<name>A0A180G6A7_PUCT1</name>
<feature type="region of interest" description="Disordered" evidence="1">
    <location>
        <begin position="212"/>
        <end position="347"/>
    </location>
</feature>
<evidence type="ECO:0008006" key="5">
    <source>
        <dbReference type="Google" id="ProtNLM"/>
    </source>
</evidence>
<reference evidence="2" key="2">
    <citation type="submission" date="2016-05" db="EMBL/GenBank/DDBJ databases">
        <title>Comparative analysis highlights variable genome content of wheat rusts and divergence of the mating loci.</title>
        <authorList>
            <person name="Cuomo C.A."/>
            <person name="Bakkeren G."/>
            <person name="Szabo L."/>
            <person name="Khalil H."/>
            <person name="Joly D."/>
            <person name="Goldberg J."/>
            <person name="Young S."/>
            <person name="Zeng Q."/>
            <person name="Fellers J."/>
        </authorList>
    </citation>
    <scope>NUCLEOTIDE SEQUENCE [LARGE SCALE GENOMIC DNA]</scope>
    <source>
        <strain evidence="2">1-1 BBBD Race 1</strain>
    </source>
</reference>
<dbReference type="EnsemblFungi" id="PTTG_09911-t43_1">
    <property type="protein sequence ID" value="PTTG_09911-t43_1-p1"/>
    <property type="gene ID" value="PTTG_09911"/>
</dbReference>
<dbReference type="EMBL" id="ADAS02000429">
    <property type="protein sequence ID" value="OAV87393.1"/>
    <property type="molecule type" value="Genomic_DNA"/>
</dbReference>
<feature type="compositionally biased region" description="Polar residues" evidence="1">
    <location>
        <begin position="288"/>
        <end position="298"/>
    </location>
</feature>
<evidence type="ECO:0000313" key="2">
    <source>
        <dbReference type="EMBL" id="OAV87393.1"/>
    </source>
</evidence>
<evidence type="ECO:0000256" key="1">
    <source>
        <dbReference type="SAM" id="MobiDB-lite"/>
    </source>
</evidence>
<dbReference type="Proteomes" id="UP000005240">
    <property type="component" value="Unassembled WGS sequence"/>
</dbReference>
<gene>
    <name evidence="2" type="ORF">PTTG_09911</name>
</gene>
<feature type="region of interest" description="Disordered" evidence="1">
    <location>
        <begin position="1"/>
        <end position="30"/>
    </location>
</feature>
<organism evidence="2">
    <name type="scientific">Puccinia triticina (isolate 1-1 / race 1 (BBBD))</name>
    <name type="common">Brown leaf rust fungus</name>
    <dbReference type="NCBI Taxonomy" id="630390"/>
    <lineage>
        <taxon>Eukaryota</taxon>
        <taxon>Fungi</taxon>
        <taxon>Dikarya</taxon>
        <taxon>Basidiomycota</taxon>
        <taxon>Pucciniomycotina</taxon>
        <taxon>Pucciniomycetes</taxon>
        <taxon>Pucciniales</taxon>
        <taxon>Pucciniaceae</taxon>
        <taxon>Puccinia</taxon>
    </lineage>
</organism>
<feature type="compositionally biased region" description="Basic and acidic residues" evidence="1">
    <location>
        <begin position="218"/>
        <end position="231"/>
    </location>
</feature>
<sequence>MIDPSRGPPFSPVSTPPPAPSSCAPPVPTVVGRSSGEIHVGSAGERMADSGQVLNFQTRLYLERCKNCNKAKKKCCLGPLRVCEEEPSASRYSESCQRCHLQKLKCDVWDKVEWDGNPLTLDEAVDFGVWIVDDQGNEVNEDWNPEAPTPQTRSRVANWIGNPKRTGRSRPSRHPTLAALAAYIAQELEDEARLAQQGGHVEGDEMVLSSDPAVEPEYSDHPSHEAYRQEGDDSQNSRQHQGSSEEELAYLEDSMEGLEGGNKAAEDSREGLEEGNGAAEEDDIRNTRVLTHSPSPADNSRALAQPANSTHGPGSSSQEKSSHQANLKRKERDKEEEDPWDKSSILSPMAPVKDDIAAREKTMANIMAATVKLDQDIARALGRMSAAVSRASQEPIDYFIAGRDAIRQKLDQARNDVAHIFERLP</sequence>
<feature type="compositionally biased region" description="Polar residues" evidence="1">
    <location>
        <begin position="306"/>
        <end position="325"/>
    </location>
</feature>
<feature type="region of interest" description="Disordered" evidence="1">
    <location>
        <begin position="139"/>
        <end position="174"/>
    </location>
</feature>